<dbReference type="InterPro" id="IPR036653">
    <property type="entry name" value="CinA-like_C"/>
</dbReference>
<dbReference type="Gene3D" id="3.90.950.20">
    <property type="entry name" value="CinA-like"/>
    <property type="match status" value="1"/>
</dbReference>
<dbReference type="OrthoDB" id="6659578at2"/>
<dbReference type="Proteomes" id="UP000238034">
    <property type="component" value="Unassembled WGS sequence"/>
</dbReference>
<proteinExistence type="predicted"/>
<evidence type="ECO:0000259" key="1">
    <source>
        <dbReference type="Pfam" id="PF02464"/>
    </source>
</evidence>
<evidence type="ECO:0000313" key="3">
    <source>
        <dbReference type="Proteomes" id="UP000238034"/>
    </source>
</evidence>
<name>A0A2T0U3F8_9SPHI</name>
<gene>
    <name evidence="2" type="ORF">B0I27_106207</name>
</gene>
<reference evidence="2 3" key="1">
    <citation type="submission" date="2018-03" db="EMBL/GenBank/DDBJ databases">
        <title>Genomic Encyclopedia of Type Strains, Phase III (KMG-III): the genomes of soil and plant-associated and newly described type strains.</title>
        <authorList>
            <person name="Whitman W."/>
        </authorList>
    </citation>
    <scope>NUCLEOTIDE SEQUENCE [LARGE SCALE GENOMIC DNA]</scope>
    <source>
        <strain evidence="2 3">CGMCC 1.9313</strain>
    </source>
</reference>
<protein>
    <submittedName>
        <fullName evidence="2">Nicotinamide-nucleotide amidase</fullName>
    </submittedName>
</protein>
<dbReference type="Pfam" id="PF02464">
    <property type="entry name" value="CinA"/>
    <property type="match status" value="1"/>
</dbReference>
<organism evidence="2 3">
    <name type="scientific">Arcticibacter pallidicorallinus</name>
    <dbReference type="NCBI Taxonomy" id="1259464"/>
    <lineage>
        <taxon>Bacteria</taxon>
        <taxon>Pseudomonadati</taxon>
        <taxon>Bacteroidota</taxon>
        <taxon>Sphingobacteriia</taxon>
        <taxon>Sphingobacteriales</taxon>
        <taxon>Sphingobacteriaceae</taxon>
        <taxon>Arcticibacter</taxon>
    </lineage>
</organism>
<comment type="caution">
    <text evidence="2">The sequence shown here is derived from an EMBL/GenBank/DDBJ whole genome shotgun (WGS) entry which is preliminary data.</text>
</comment>
<keyword evidence="3" id="KW-1185">Reference proteome</keyword>
<dbReference type="SUPFAM" id="SSF142433">
    <property type="entry name" value="CinA-like"/>
    <property type="match status" value="1"/>
</dbReference>
<dbReference type="InterPro" id="IPR008136">
    <property type="entry name" value="CinA_C"/>
</dbReference>
<sequence>MVSRSVIACCHTLLEKNLTISFAESVTTGKLIYDFSSVPDCGKILKGSIVCYDASVKQELFKISEEIIEKYTPESQEVTRLLADGLKRLMPADIIVAVTGLASPGGSESPEKPVGTIFVNGYIKQKAWMTRLYFEGSPDEIIAQTSDAIASILLDELTKLH</sequence>
<feature type="domain" description="CinA C-terminal" evidence="1">
    <location>
        <begin position="10"/>
        <end position="153"/>
    </location>
</feature>
<dbReference type="NCBIfam" id="TIGR00199">
    <property type="entry name" value="PncC_domain"/>
    <property type="match status" value="1"/>
</dbReference>
<dbReference type="RefSeq" id="WP_106293574.1">
    <property type="nucleotide sequence ID" value="NZ_PVTH01000006.1"/>
</dbReference>
<dbReference type="AlphaFoldDB" id="A0A2T0U3F8"/>
<evidence type="ECO:0000313" key="2">
    <source>
        <dbReference type="EMBL" id="PRY52446.1"/>
    </source>
</evidence>
<dbReference type="EMBL" id="PVTH01000006">
    <property type="protein sequence ID" value="PRY52446.1"/>
    <property type="molecule type" value="Genomic_DNA"/>
</dbReference>
<accession>A0A2T0U3F8</accession>